<dbReference type="GO" id="GO:0005634">
    <property type="term" value="C:nucleus"/>
    <property type="evidence" value="ECO:0007669"/>
    <property type="project" value="UniProtKB-SubCell"/>
</dbReference>
<dbReference type="GO" id="GO:0030488">
    <property type="term" value="P:tRNA methylation"/>
    <property type="evidence" value="ECO:0007669"/>
    <property type="project" value="InterPro"/>
</dbReference>
<keyword evidence="9" id="KW-1185">Reference proteome</keyword>
<accession>A0A2U1MCE1</accession>
<evidence type="ECO:0000256" key="2">
    <source>
        <dbReference type="ARBA" id="ARBA00008320"/>
    </source>
</evidence>
<protein>
    <recommendedName>
        <fullName evidence="3">tRNA (adenine(58)-N(1))-methyltransferase non-catalytic subunit TRM6</fullName>
    </recommendedName>
    <alternativeName>
        <fullName evidence="6">tRNA(m1A58)-methyltransferase subunit TRM6</fullName>
    </alternativeName>
</protein>
<evidence type="ECO:0000256" key="5">
    <source>
        <dbReference type="ARBA" id="ARBA00023242"/>
    </source>
</evidence>
<dbReference type="STRING" id="35608.A0A2U1MCE1"/>
<feature type="region of interest" description="Disordered" evidence="7">
    <location>
        <begin position="539"/>
        <end position="559"/>
    </location>
</feature>
<comment type="caution">
    <text evidence="8">The sequence shown here is derived from an EMBL/GenBank/DDBJ whole genome shotgun (WGS) entry which is preliminary data.</text>
</comment>
<dbReference type="PANTHER" id="PTHR12945:SF0">
    <property type="entry name" value="TRNA (ADENINE(58)-N(1))-METHYLTRANSFERASE NON-CATALYTIC SUBUNIT TRM6"/>
    <property type="match status" value="1"/>
</dbReference>
<feature type="region of interest" description="Disordered" evidence="7">
    <location>
        <begin position="481"/>
        <end position="501"/>
    </location>
</feature>
<feature type="compositionally biased region" description="Basic and acidic residues" evidence="7">
    <location>
        <begin position="94"/>
        <end position="109"/>
    </location>
</feature>
<dbReference type="EMBL" id="PKPP01005761">
    <property type="protein sequence ID" value="PWA58925.1"/>
    <property type="molecule type" value="Genomic_DNA"/>
</dbReference>
<sequence length="671" mass="74156">MSTIKQEVIDTNESNENNRRRITWEGCSVLLDINDGDRLLFSRLTQGSIVKIGNKTYPLQPLIGCPFGSSFEVDNGENGPFLTRINPTAEANNTEDKKEGDSKGNIRDNRALIDNNTAQTLTGDDIEGLKRQGASGNDIVEALIANSATFENKTAFSQEKYRLKKQKKYAPKILLRRPFARSICDTYFKKYPNRTGFLRVDTLSLLLSMANVTANSDILVVDMIGGIITGAVAERLGGTGYVCNTYRGDTPHSMEIARLFNFGDEINKSIVRVPLSELSVPPNGDSIENGEPQAISTADNPSNQSDYGFLRYVSIRDLLSSNSSAQALSMEDTTMSCEDEKPVTKAVPSKPHKAAKPGEKAPEDAIKFWKENGFSSLIIAAPEADAWSIVKEVLPFLSFSAPFVIYHQYLQPLATCMHNLQVEKMAIGLQITEPWLREYQVLFTSCSVVSIFLFASLLIHIIKLIEFIVRVPLSELSAPPNGDSIENGEPQATSAADNPSNQSDYGFLRYVSIRDLLSSNPSAQALSMEDTTMSCEDEKPVTEAVPSKPHKAAKPGEKAPEDAIKFWKENGFSSLIIAAPEADAWSIVKEVLPFLSFSAPFVIYHQYLQPLATCMHNLQVEKMAIGLQITEPWLREYQVLPSRTHPHMQMSACGGYVLSGTKIYNDNQPNK</sequence>
<evidence type="ECO:0000256" key="1">
    <source>
        <dbReference type="ARBA" id="ARBA00004123"/>
    </source>
</evidence>
<gene>
    <name evidence="8" type="ORF">CTI12_AA393890</name>
</gene>
<keyword evidence="4" id="KW-0819">tRNA processing</keyword>
<dbReference type="AlphaFoldDB" id="A0A2U1MCE1"/>
<feature type="compositionally biased region" description="Polar residues" evidence="7">
    <location>
        <begin position="490"/>
        <end position="501"/>
    </location>
</feature>
<dbReference type="Pfam" id="PF04189">
    <property type="entry name" value="Gcd10p"/>
    <property type="match status" value="1"/>
</dbReference>
<dbReference type="GO" id="GO:0003743">
    <property type="term" value="F:translation initiation factor activity"/>
    <property type="evidence" value="ECO:0007669"/>
    <property type="project" value="UniProtKB-KW"/>
</dbReference>
<dbReference type="InterPro" id="IPR017423">
    <property type="entry name" value="TRM6"/>
</dbReference>
<comment type="subcellular location">
    <subcellularLocation>
        <location evidence="1">Nucleus</location>
    </subcellularLocation>
</comment>
<reference evidence="8 9" key="1">
    <citation type="journal article" date="2018" name="Mol. Plant">
        <title>The genome of Artemisia annua provides insight into the evolution of Asteraceae family and artemisinin biosynthesis.</title>
        <authorList>
            <person name="Shen Q."/>
            <person name="Zhang L."/>
            <person name="Liao Z."/>
            <person name="Wang S."/>
            <person name="Yan T."/>
            <person name="Shi P."/>
            <person name="Liu M."/>
            <person name="Fu X."/>
            <person name="Pan Q."/>
            <person name="Wang Y."/>
            <person name="Lv Z."/>
            <person name="Lu X."/>
            <person name="Zhang F."/>
            <person name="Jiang W."/>
            <person name="Ma Y."/>
            <person name="Chen M."/>
            <person name="Hao X."/>
            <person name="Li L."/>
            <person name="Tang Y."/>
            <person name="Lv G."/>
            <person name="Zhou Y."/>
            <person name="Sun X."/>
            <person name="Brodelius P.E."/>
            <person name="Rose J.K.C."/>
            <person name="Tang K."/>
        </authorList>
    </citation>
    <scope>NUCLEOTIDE SEQUENCE [LARGE SCALE GENOMIC DNA]</scope>
    <source>
        <strain evidence="9">cv. Huhao1</strain>
        <tissue evidence="8">Leaf</tissue>
    </source>
</reference>
<comment type="similarity">
    <text evidence="2">Belongs to the TRM6/GCD10 family.</text>
</comment>
<dbReference type="Proteomes" id="UP000245207">
    <property type="component" value="Unassembled WGS sequence"/>
</dbReference>
<evidence type="ECO:0000313" key="8">
    <source>
        <dbReference type="EMBL" id="PWA58925.1"/>
    </source>
</evidence>
<evidence type="ECO:0000313" key="9">
    <source>
        <dbReference type="Proteomes" id="UP000245207"/>
    </source>
</evidence>
<evidence type="ECO:0000256" key="3">
    <source>
        <dbReference type="ARBA" id="ARBA00021704"/>
    </source>
</evidence>
<dbReference type="OrthoDB" id="10254665at2759"/>
<evidence type="ECO:0000256" key="7">
    <source>
        <dbReference type="SAM" id="MobiDB-lite"/>
    </source>
</evidence>
<organism evidence="8 9">
    <name type="scientific">Artemisia annua</name>
    <name type="common">Sweet wormwood</name>
    <dbReference type="NCBI Taxonomy" id="35608"/>
    <lineage>
        <taxon>Eukaryota</taxon>
        <taxon>Viridiplantae</taxon>
        <taxon>Streptophyta</taxon>
        <taxon>Embryophyta</taxon>
        <taxon>Tracheophyta</taxon>
        <taxon>Spermatophyta</taxon>
        <taxon>Magnoliopsida</taxon>
        <taxon>eudicotyledons</taxon>
        <taxon>Gunneridae</taxon>
        <taxon>Pentapetalae</taxon>
        <taxon>asterids</taxon>
        <taxon>campanulids</taxon>
        <taxon>Asterales</taxon>
        <taxon>Asteraceae</taxon>
        <taxon>Asteroideae</taxon>
        <taxon>Anthemideae</taxon>
        <taxon>Artemisiinae</taxon>
        <taxon>Artemisia</taxon>
    </lineage>
</organism>
<dbReference type="PANTHER" id="PTHR12945">
    <property type="entry name" value="TRANSLATION INITIATION FACTOR EIF3-RELATED"/>
    <property type="match status" value="1"/>
</dbReference>
<name>A0A2U1MCE1_ARTAN</name>
<keyword evidence="8" id="KW-0648">Protein biosynthesis</keyword>
<keyword evidence="5" id="KW-0539">Nucleus</keyword>
<dbReference type="GO" id="GO:0031515">
    <property type="term" value="C:tRNA (m1A) methyltransferase complex"/>
    <property type="evidence" value="ECO:0007669"/>
    <property type="project" value="InterPro"/>
</dbReference>
<proteinExistence type="inferred from homology"/>
<evidence type="ECO:0000256" key="6">
    <source>
        <dbReference type="ARBA" id="ARBA00032319"/>
    </source>
</evidence>
<evidence type="ECO:0000256" key="4">
    <source>
        <dbReference type="ARBA" id="ARBA00022694"/>
    </source>
</evidence>
<feature type="region of interest" description="Disordered" evidence="7">
    <location>
        <begin position="281"/>
        <end position="302"/>
    </location>
</feature>
<keyword evidence="8" id="KW-0396">Initiation factor</keyword>
<feature type="region of interest" description="Disordered" evidence="7">
    <location>
        <begin position="332"/>
        <end position="358"/>
    </location>
</feature>
<feature type="region of interest" description="Disordered" evidence="7">
    <location>
        <begin position="83"/>
        <end position="109"/>
    </location>
</feature>